<feature type="compositionally biased region" description="Basic and acidic residues" evidence="1">
    <location>
        <begin position="146"/>
        <end position="158"/>
    </location>
</feature>
<sequence>MDFKHVIDDDDDEIQNDETSQQWLMRQLRKHLDYIPDQVLREFVLQQDITPLRNFMTGTRQRRGLFIIIDEVISTSVEHKFFGENELTEMKVEDKKGAEELSHQEVHNQIEQDLRNLENEKKPPLPKSKRKMRRFNSKKIKKETKKKTDQETERKLESETNPAVEVQSEIPNPAVPQPAQPQIEAPEFLGAHTSYVLRWFEETDIPQNKFVFLATRDEILSGTKSEFDKMFITGYCKDLSKYNTAIEIGQLLMDEISFEHKMNLVMQLETNEANTKVEKWQNPENRFENFILDSLVVSFQSSLQRMNTESLMDSSELDVESIEALLKSRVKLFTQSPTKDNLIQLKLELSLIEMKYITTEMFDESVISRIERSASLLSVLSMLYQQVSRDWIQKALFHCIELTSRTVATNVHQRVWNLVHEDNPKCDRKLSNISDEVHVLIIQKTQPQLVKLLKLGFSVLNEGSDEYICLQKIEQCLTIISYIQEELETFKELYKDLKNPVRDMTFDRRKLEDVQGIVRTLWHSFEESYFESSLESGNYDSMKSVCLHMVQLISDMKESMPTVDSYCQSEK</sequence>
<reference evidence="2" key="1">
    <citation type="submission" date="2020-09" db="EMBL/GenBank/DDBJ databases">
        <authorList>
            <person name="Kikuchi T."/>
        </authorList>
    </citation>
    <scope>NUCLEOTIDE SEQUENCE</scope>
    <source>
        <strain evidence="2">Ka4C1</strain>
    </source>
</reference>
<gene>
    <name evidence="2" type="ORF">BXYJ_LOCUS14796</name>
</gene>
<dbReference type="Proteomes" id="UP000659654">
    <property type="component" value="Unassembled WGS sequence"/>
</dbReference>
<dbReference type="Proteomes" id="UP000582659">
    <property type="component" value="Unassembled WGS sequence"/>
</dbReference>
<feature type="compositionally biased region" description="Basic and acidic residues" evidence="1">
    <location>
        <begin position="111"/>
        <end position="123"/>
    </location>
</feature>
<dbReference type="OrthoDB" id="5829650at2759"/>
<comment type="caution">
    <text evidence="2">The sequence shown here is derived from an EMBL/GenBank/DDBJ whole genome shotgun (WGS) entry which is preliminary data.</text>
</comment>
<evidence type="ECO:0000313" key="3">
    <source>
        <dbReference type="Proteomes" id="UP000659654"/>
    </source>
</evidence>
<protein>
    <submittedName>
        <fullName evidence="2">(pine wood nematode) hypothetical protein</fullName>
    </submittedName>
</protein>
<evidence type="ECO:0000256" key="1">
    <source>
        <dbReference type="SAM" id="MobiDB-lite"/>
    </source>
</evidence>
<dbReference type="AlphaFoldDB" id="A0A7I8X2S4"/>
<feature type="region of interest" description="Disordered" evidence="1">
    <location>
        <begin position="111"/>
        <end position="166"/>
    </location>
</feature>
<keyword evidence="3" id="KW-1185">Reference proteome</keyword>
<feature type="compositionally biased region" description="Basic residues" evidence="1">
    <location>
        <begin position="127"/>
        <end position="145"/>
    </location>
</feature>
<dbReference type="EMBL" id="CAJFDI010000006">
    <property type="protein sequence ID" value="CAD5234705.1"/>
    <property type="molecule type" value="Genomic_DNA"/>
</dbReference>
<dbReference type="EMBL" id="CAJFCV020000006">
    <property type="protein sequence ID" value="CAG9130637.1"/>
    <property type="molecule type" value="Genomic_DNA"/>
</dbReference>
<evidence type="ECO:0000313" key="2">
    <source>
        <dbReference type="EMBL" id="CAD5234705.1"/>
    </source>
</evidence>
<organism evidence="2 3">
    <name type="scientific">Bursaphelenchus xylophilus</name>
    <name type="common">Pinewood nematode worm</name>
    <name type="synonym">Aphelenchoides xylophilus</name>
    <dbReference type="NCBI Taxonomy" id="6326"/>
    <lineage>
        <taxon>Eukaryota</taxon>
        <taxon>Metazoa</taxon>
        <taxon>Ecdysozoa</taxon>
        <taxon>Nematoda</taxon>
        <taxon>Chromadorea</taxon>
        <taxon>Rhabditida</taxon>
        <taxon>Tylenchina</taxon>
        <taxon>Tylenchomorpha</taxon>
        <taxon>Aphelenchoidea</taxon>
        <taxon>Aphelenchoididae</taxon>
        <taxon>Bursaphelenchus</taxon>
    </lineage>
</organism>
<name>A0A7I8X2S4_BURXY</name>
<accession>A0A7I8X2S4</accession>
<proteinExistence type="predicted"/>